<keyword evidence="1" id="KW-1133">Transmembrane helix</keyword>
<dbReference type="AlphaFoldDB" id="A0A2P2N6M2"/>
<protein>
    <submittedName>
        <fullName evidence="2">Uncharacterized protein</fullName>
    </submittedName>
</protein>
<reference evidence="2" key="1">
    <citation type="submission" date="2018-02" db="EMBL/GenBank/DDBJ databases">
        <title>Rhizophora mucronata_Transcriptome.</title>
        <authorList>
            <person name="Meera S.P."/>
            <person name="Sreeshan A."/>
            <person name="Augustine A."/>
        </authorList>
    </citation>
    <scope>NUCLEOTIDE SEQUENCE</scope>
    <source>
        <tissue evidence="2">Leaf</tissue>
    </source>
</reference>
<evidence type="ECO:0000313" key="2">
    <source>
        <dbReference type="EMBL" id="MBX38056.1"/>
    </source>
</evidence>
<accession>A0A2P2N6M2</accession>
<dbReference type="EMBL" id="GGEC01057572">
    <property type="protein sequence ID" value="MBX38056.1"/>
    <property type="molecule type" value="Transcribed_RNA"/>
</dbReference>
<proteinExistence type="predicted"/>
<keyword evidence="1" id="KW-0812">Transmembrane</keyword>
<evidence type="ECO:0000256" key="1">
    <source>
        <dbReference type="SAM" id="Phobius"/>
    </source>
</evidence>
<name>A0A2P2N6M2_RHIMU</name>
<feature type="transmembrane region" description="Helical" evidence="1">
    <location>
        <begin position="21"/>
        <end position="40"/>
    </location>
</feature>
<sequence length="42" mass="5132">MNMFVSLETRVSERRKRLCKQTWLEISFFFFLIFLSPLCVSK</sequence>
<organism evidence="2">
    <name type="scientific">Rhizophora mucronata</name>
    <name type="common">Asiatic mangrove</name>
    <dbReference type="NCBI Taxonomy" id="61149"/>
    <lineage>
        <taxon>Eukaryota</taxon>
        <taxon>Viridiplantae</taxon>
        <taxon>Streptophyta</taxon>
        <taxon>Embryophyta</taxon>
        <taxon>Tracheophyta</taxon>
        <taxon>Spermatophyta</taxon>
        <taxon>Magnoliopsida</taxon>
        <taxon>eudicotyledons</taxon>
        <taxon>Gunneridae</taxon>
        <taxon>Pentapetalae</taxon>
        <taxon>rosids</taxon>
        <taxon>fabids</taxon>
        <taxon>Malpighiales</taxon>
        <taxon>Rhizophoraceae</taxon>
        <taxon>Rhizophora</taxon>
    </lineage>
</organism>
<keyword evidence="1" id="KW-0472">Membrane</keyword>